<accession>A0ABU9TTE2</accession>
<sequence length="325" mass="36987">MLRALFQPITDVVTRWVASRRPKGRSVELKQKNIFIFPTVAGWAYLTVCLVLYLVAINYQNNLIHGVSFLLIALGVLTIHYTFFNLSGLTVSAVKAGHCYVGEMAEFSLNVEANNLRHYENVHLCFRGEEGGQYFYLGATRERRVTLYVKAKKRGYLTPGLLKIETVFPFGLLRAWSWVALDLSATVYPKPHKGRLPATFNDDVDGRLGNENKGDDFSGLDAYRPGTSLRHIAWKQYAQGRGLLSKNYVGQESQKIWLSWEAWSELSTEARLSVMTYWARECEHQEQEYGLSLPHTSIKPATGPDHLHRVLTELALFRAKDSDRE</sequence>
<evidence type="ECO:0000313" key="3">
    <source>
        <dbReference type="Proteomes" id="UP001449225"/>
    </source>
</evidence>
<comment type="caution">
    <text evidence="2">The sequence shown here is derived from an EMBL/GenBank/DDBJ whole genome shotgun (WGS) entry which is preliminary data.</text>
</comment>
<name>A0ABU9TTE2_9GAMM</name>
<dbReference type="EMBL" id="JBBMRA010000010">
    <property type="protein sequence ID" value="MEM5536994.1"/>
    <property type="molecule type" value="Genomic_DNA"/>
</dbReference>
<dbReference type="PANTHER" id="PTHR34351:SF1">
    <property type="entry name" value="SLR1927 PROTEIN"/>
    <property type="match status" value="1"/>
</dbReference>
<dbReference type="PANTHER" id="PTHR34351">
    <property type="entry name" value="SLR1927 PROTEIN-RELATED"/>
    <property type="match status" value="1"/>
</dbReference>
<feature type="transmembrane region" description="Helical" evidence="1">
    <location>
        <begin position="34"/>
        <end position="57"/>
    </location>
</feature>
<keyword evidence="1" id="KW-1133">Transmembrane helix</keyword>
<dbReference type="RefSeq" id="WP_342854577.1">
    <property type="nucleotide sequence ID" value="NZ_JBBMRA010000010.1"/>
</dbReference>
<dbReference type="Proteomes" id="UP001449225">
    <property type="component" value="Unassembled WGS sequence"/>
</dbReference>
<keyword evidence="1" id="KW-0812">Transmembrane</keyword>
<keyword evidence="1" id="KW-0472">Membrane</keyword>
<proteinExistence type="predicted"/>
<reference evidence="2 3" key="1">
    <citation type="submission" date="2024-03" db="EMBL/GenBank/DDBJ databases">
        <title>Community enrichment and isolation of bacterial strains for fucoidan degradation.</title>
        <authorList>
            <person name="Sichert A."/>
        </authorList>
    </citation>
    <scope>NUCLEOTIDE SEQUENCE [LARGE SCALE GENOMIC DNA]</scope>
    <source>
        <strain evidence="2 3">AS76</strain>
    </source>
</reference>
<evidence type="ECO:0000313" key="2">
    <source>
        <dbReference type="EMBL" id="MEM5536994.1"/>
    </source>
</evidence>
<evidence type="ECO:0000256" key="1">
    <source>
        <dbReference type="SAM" id="Phobius"/>
    </source>
</evidence>
<gene>
    <name evidence="2" type="ORF">WNY58_11385</name>
</gene>
<protein>
    <submittedName>
        <fullName evidence="2">DUF58 domain-containing protein</fullName>
    </submittedName>
</protein>
<keyword evidence="3" id="KW-1185">Reference proteome</keyword>
<feature type="transmembrane region" description="Helical" evidence="1">
    <location>
        <begin position="63"/>
        <end position="84"/>
    </location>
</feature>
<organism evidence="2 3">
    <name type="scientific">Neptuniibacter pectenicola</name>
    <dbReference type="NCBI Taxonomy" id="1806669"/>
    <lineage>
        <taxon>Bacteria</taxon>
        <taxon>Pseudomonadati</taxon>
        <taxon>Pseudomonadota</taxon>
        <taxon>Gammaproteobacteria</taxon>
        <taxon>Oceanospirillales</taxon>
        <taxon>Oceanospirillaceae</taxon>
        <taxon>Neptuniibacter</taxon>
    </lineage>
</organism>